<dbReference type="InterPro" id="IPR013564">
    <property type="entry name" value="MurT_C"/>
</dbReference>
<dbReference type="PANTHER" id="PTHR23135:SF7">
    <property type="entry name" value="LIPID II ISOGLUTAMINYL SYNTHASE (GLUTAMINE-HYDROLYZING) SUBUNIT MURT"/>
    <property type="match status" value="1"/>
</dbReference>
<keyword evidence="1" id="KW-0547">Nucleotide-binding</keyword>
<dbReference type="GO" id="GO:0071555">
    <property type="term" value="P:cell wall organization"/>
    <property type="evidence" value="ECO:0007669"/>
    <property type="project" value="UniProtKB-KW"/>
</dbReference>
<dbReference type="Proteomes" id="UP000727506">
    <property type="component" value="Unassembled WGS sequence"/>
</dbReference>
<feature type="region of interest" description="Disordered" evidence="2">
    <location>
        <begin position="470"/>
        <end position="516"/>
    </location>
</feature>
<keyword evidence="1" id="KW-0133">Cell shape</keyword>
<feature type="binding site" evidence="1">
    <location>
        <position position="240"/>
    </location>
    <ligand>
        <name>Zn(2+)</name>
        <dbReference type="ChEBI" id="CHEBI:29105"/>
    </ligand>
</feature>
<sequence>MGFRSQVAAALGKSARWAGETFMHRSAGNLPGAIAMKIAPAVLGDLAPAAENVIVVSGTNGKTTTTNLIADCLASSGRPLYCNRDGNNLESGIVTAFLVKPERPEAPGAHEASSCATPVSCFECDEMYTKHVLPRVRPRYFMLLNLFRDQLDRVGEIEHVQDTVASALEGSPDTVFLYNGDDPLCAAIADRVSNRSMAFGIASDLGLEADRISDSRFCRKCGAALRYDYVHYGQLGAYRCPECGWGRPALDFAATDVRLEEDGYTFEIDGHTVRTGQTGAYMIYNTLAAYAASCVSGIVAFDDFARAVEAYRPTNGRLQTFHLGTRSVMTNLAKNPTGFNQNIRIVLNEGGRVLALFVNDEEADGCDVSWFWDIDFERWAGIEGLKAFVGGTRANDMQVRLKYAGIESTIVETAADVLAATDESDGKVYAIANYTALPPLRRELELREEGLEAFLNACAAEGRADADIVGDSRGEADAKASDAASAPASDAKESAAANAADGACDARDDARAKKGE</sequence>
<organism evidence="5 6">
    <name type="scientific">Slackia piriformis</name>
    <dbReference type="NCBI Taxonomy" id="626934"/>
    <lineage>
        <taxon>Bacteria</taxon>
        <taxon>Bacillati</taxon>
        <taxon>Actinomycetota</taxon>
        <taxon>Coriobacteriia</taxon>
        <taxon>Eggerthellales</taxon>
        <taxon>Eggerthellaceae</taxon>
        <taxon>Slackia</taxon>
    </lineage>
</organism>
<comment type="caution">
    <text evidence="5">The sequence shown here is derived from an EMBL/GenBank/DDBJ whole genome shotgun (WGS) entry which is preliminary data.</text>
</comment>
<evidence type="ECO:0000313" key="6">
    <source>
        <dbReference type="Proteomes" id="UP000727506"/>
    </source>
</evidence>
<accession>A0A943YY42</accession>
<keyword evidence="1" id="KW-0479">Metal-binding</keyword>
<feature type="binding site" evidence="1">
    <location>
        <position position="218"/>
    </location>
    <ligand>
        <name>Zn(2+)</name>
        <dbReference type="ChEBI" id="CHEBI:29105"/>
    </ligand>
</feature>
<name>A0A943YY42_9ACTN</name>
<dbReference type="PANTHER" id="PTHR23135">
    <property type="entry name" value="MUR LIGASE FAMILY MEMBER"/>
    <property type="match status" value="1"/>
</dbReference>
<comment type="function">
    <text evidence="1">The lipid II isoglutaminyl synthase complex catalyzes the formation of alpha-D-isoglutamine in the cell wall lipid II stem peptide. The MurT subunit catalyzes the ATP-dependent amidation of D-glutamate residue of lipid II, converting it to an isoglutamine residue.</text>
</comment>
<comment type="subunit">
    <text evidence="1">Forms a heterodimer with GatD.</text>
</comment>
<dbReference type="GO" id="GO:0008360">
    <property type="term" value="P:regulation of cell shape"/>
    <property type="evidence" value="ECO:0007669"/>
    <property type="project" value="UniProtKB-KW"/>
</dbReference>
<dbReference type="GO" id="GO:0016881">
    <property type="term" value="F:acid-amino acid ligase activity"/>
    <property type="evidence" value="ECO:0007669"/>
    <property type="project" value="InterPro"/>
</dbReference>
<feature type="compositionally biased region" description="Basic and acidic residues" evidence="2">
    <location>
        <begin position="504"/>
        <end position="516"/>
    </location>
</feature>
<feature type="domain" description="Lipid II isoglutaminyl synthase (glutamine-hydrolyzing) subunit MurT C-terminal" evidence="4">
    <location>
        <begin position="332"/>
        <end position="437"/>
    </location>
</feature>
<dbReference type="InterPro" id="IPR036565">
    <property type="entry name" value="Mur-like_cat_sf"/>
</dbReference>
<keyword evidence="1" id="KW-0067">ATP-binding</keyword>
<feature type="binding site" evidence="1">
    <location>
        <position position="243"/>
    </location>
    <ligand>
        <name>Zn(2+)</name>
        <dbReference type="ChEBI" id="CHEBI:29105"/>
    </ligand>
</feature>
<evidence type="ECO:0000259" key="3">
    <source>
        <dbReference type="Pfam" id="PF08245"/>
    </source>
</evidence>
<dbReference type="GO" id="GO:0009252">
    <property type="term" value="P:peptidoglycan biosynthetic process"/>
    <property type="evidence" value="ECO:0007669"/>
    <property type="project" value="UniProtKB-UniRule"/>
</dbReference>
<evidence type="ECO:0000256" key="1">
    <source>
        <dbReference type="HAMAP-Rule" id="MF_02214"/>
    </source>
</evidence>
<evidence type="ECO:0000256" key="2">
    <source>
        <dbReference type="SAM" id="MobiDB-lite"/>
    </source>
</evidence>
<dbReference type="Pfam" id="PF08353">
    <property type="entry name" value="MurT_C"/>
    <property type="match status" value="1"/>
</dbReference>
<reference evidence="5" key="1">
    <citation type="submission" date="2021-02" db="EMBL/GenBank/DDBJ databases">
        <title>Infant gut strain persistence is associated with maternal origin, phylogeny, and functional potential including surface adhesion and iron acquisition.</title>
        <authorList>
            <person name="Lou Y.C."/>
        </authorList>
    </citation>
    <scope>NUCLEOTIDE SEQUENCE</scope>
    <source>
        <strain evidence="5">L2_039_000G1_dasL2_039_000G1_concoct_11</strain>
    </source>
</reference>
<dbReference type="EMBL" id="JAGZSV010000050">
    <property type="protein sequence ID" value="MBS6940638.1"/>
    <property type="molecule type" value="Genomic_DNA"/>
</dbReference>
<feature type="active site" evidence="1">
    <location>
        <position position="367"/>
    </location>
</feature>
<dbReference type="AlphaFoldDB" id="A0A943YY42"/>
<dbReference type="GO" id="GO:0008270">
    <property type="term" value="F:zinc ion binding"/>
    <property type="evidence" value="ECO:0007669"/>
    <property type="project" value="UniProtKB-UniRule"/>
</dbReference>
<comment type="similarity">
    <text evidence="1">Belongs to the MurCDEF family. MurT subfamily.</text>
</comment>
<keyword evidence="1" id="KW-0573">Peptidoglycan synthesis</keyword>
<dbReference type="SUPFAM" id="SSF53623">
    <property type="entry name" value="MurD-like peptide ligases, catalytic domain"/>
    <property type="match status" value="1"/>
</dbReference>
<dbReference type="InterPro" id="IPR043703">
    <property type="entry name" value="Lipid_II_synth_MurT"/>
</dbReference>
<keyword evidence="1" id="KW-0961">Cell wall biogenesis/degradation</keyword>
<feature type="compositionally biased region" description="Basic and acidic residues" evidence="2">
    <location>
        <begin position="470"/>
        <end position="480"/>
    </location>
</feature>
<feature type="compositionally biased region" description="Low complexity" evidence="2">
    <location>
        <begin position="481"/>
        <end position="503"/>
    </location>
</feature>
<dbReference type="Gene3D" id="3.40.1190.10">
    <property type="entry name" value="Mur-like, catalytic domain"/>
    <property type="match status" value="1"/>
</dbReference>
<dbReference type="EC" id="6.3.5.13" evidence="1"/>
<gene>
    <name evidence="1" type="primary">murT</name>
    <name evidence="5" type="ORF">KH142_03995</name>
</gene>
<comment type="catalytic activity">
    <reaction evidence="1">
        <text>beta-D-GlcNAc-(1-&gt;4)-Mur2Ac(oyl-L-Ala-gamma-D-Glu-L-Lys-D-Ala-D-Ala)-di-trans,octa-cis-undecaprenyl diphosphate + ATP = beta-D-GlcNAc-(1-&gt;4)-Mur2Ac(oyl-L-Ala-gamma-D-O-P-Glu-L-Lys-D-Ala-D-Ala)-di-trans,octa-cis-undecaprenyl diphosphate + ADP</text>
        <dbReference type="Rhea" id="RHEA:59488"/>
        <dbReference type="ChEBI" id="CHEBI:30616"/>
        <dbReference type="ChEBI" id="CHEBI:60033"/>
        <dbReference type="ChEBI" id="CHEBI:143132"/>
        <dbReference type="ChEBI" id="CHEBI:456216"/>
    </reaction>
</comment>
<comment type="catalytic activity">
    <reaction evidence="1">
        <text>beta-D-GlcNAc-(1-&gt;4)-Mur2Ac(oyl-L-Ala-gamma-D-Glu-L-Lys-D-Ala-D-Ala)-di-trans,octa-cis-undecaprenyl diphosphate + L-glutamine + ATP + H2O = beta-D-GlcNAc-(1-&gt;4)-Mur2Ac(oyl-L-Ala-D-isoglutaminyl-L-Lys-D-Ala-D-Ala)-di-trans,octa-cis-undecaprenyl diphosphate + L-glutamate + ADP + phosphate + H(+)</text>
        <dbReference type="Rhea" id="RHEA:57928"/>
        <dbReference type="ChEBI" id="CHEBI:15377"/>
        <dbReference type="ChEBI" id="CHEBI:15378"/>
        <dbReference type="ChEBI" id="CHEBI:29985"/>
        <dbReference type="ChEBI" id="CHEBI:30616"/>
        <dbReference type="ChEBI" id="CHEBI:43474"/>
        <dbReference type="ChEBI" id="CHEBI:58359"/>
        <dbReference type="ChEBI" id="CHEBI:60033"/>
        <dbReference type="ChEBI" id="CHEBI:62233"/>
        <dbReference type="ChEBI" id="CHEBI:456216"/>
        <dbReference type="EC" id="6.3.5.13"/>
    </reaction>
</comment>
<evidence type="ECO:0000259" key="4">
    <source>
        <dbReference type="Pfam" id="PF08353"/>
    </source>
</evidence>
<feature type="domain" description="Mur ligase central" evidence="3">
    <location>
        <begin position="56"/>
        <end position="292"/>
    </location>
</feature>
<keyword evidence="1" id="KW-0436">Ligase</keyword>
<dbReference type="Pfam" id="PF08245">
    <property type="entry name" value="Mur_ligase_M"/>
    <property type="match status" value="1"/>
</dbReference>
<comment type="catalytic activity">
    <reaction evidence="1">
        <text>beta-D-GlcNAc-(1-&gt;4)-Mur2Ac(oyl-L-Ala-gamma-D-O-P-Glu-L-Lys-D-Ala-D-Ala)-di-trans,octa-cis-undecaprenyl diphosphate + NH4(+) = beta-D-GlcNAc-(1-&gt;4)-Mur2Ac(oyl-L-Ala-D-isoglutaminyl-L-Lys-D-Ala-D-Ala)-di-trans,octa-cis-undecaprenyl diphosphate + phosphate + H(+)</text>
        <dbReference type="Rhea" id="RHEA:57932"/>
        <dbReference type="ChEBI" id="CHEBI:15378"/>
        <dbReference type="ChEBI" id="CHEBI:28938"/>
        <dbReference type="ChEBI" id="CHEBI:43474"/>
        <dbReference type="ChEBI" id="CHEBI:62233"/>
        <dbReference type="ChEBI" id="CHEBI:143132"/>
    </reaction>
</comment>
<dbReference type="GO" id="GO:0005524">
    <property type="term" value="F:ATP binding"/>
    <property type="evidence" value="ECO:0007669"/>
    <property type="project" value="UniProtKB-UniRule"/>
</dbReference>
<evidence type="ECO:0000313" key="5">
    <source>
        <dbReference type="EMBL" id="MBS6940638.1"/>
    </source>
</evidence>
<keyword evidence="1" id="KW-0862">Zinc</keyword>
<proteinExistence type="inferred from homology"/>
<dbReference type="HAMAP" id="MF_02214">
    <property type="entry name" value="Lipid_II_synth_MurT"/>
    <property type="match status" value="1"/>
</dbReference>
<dbReference type="GO" id="GO:0140282">
    <property type="term" value="F:carbon-nitrogen ligase activity on lipid II"/>
    <property type="evidence" value="ECO:0007669"/>
    <property type="project" value="UniProtKB-UniRule"/>
</dbReference>
<comment type="pathway">
    <text evidence="1">Cell wall biogenesis; peptidoglycan biosynthesis.</text>
</comment>
<protein>
    <recommendedName>
        <fullName evidence="1">Lipid II isoglutaminyl synthase (glutamine-hydrolyzing) subunit MurT</fullName>
        <ecNumber evidence="1">6.3.5.13</ecNumber>
    </recommendedName>
</protein>
<dbReference type="InterPro" id="IPR013221">
    <property type="entry name" value="Mur_ligase_cen"/>
</dbReference>
<feature type="binding site" evidence="1">
    <location>
        <position position="221"/>
    </location>
    <ligand>
        <name>Zn(2+)</name>
        <dbReference type="ChEBI" id="CHEBI:29105"/>
    </ligand>
</feature>